<dbReference type="GO" id="GO:0045892">
    <property type="term" value="P:negative regulation of DNA-templated transcription"/>
    <property type="evidence" value="ECO:0007669"/>
    <property type="project" value="InterPro"/>
</dbReference>
<dbReference type="AlphaFoldDB" id="A0A9P6QAJ9"/>
<evidence type="ECO:0000256" key="5">
    <source>
        <dbReference type="PROSITE-ProRule" id="PRU00723"/>
    </source>
</evidence>
<evidence type="ECO:0000256" key="7">
    <source>
        <dbReference type="SAM" id="MobiDB-lite"/>
    </source>
</evidence>
<dbReference type="InterPro" id="IPR036855">
    <property type="entry name" value="Znf_CCCH_sf"/>
</dbReference>
<feature type="domain" description="C3H1-type" evidence="8">
    <location>
        <begin position="472"/>
        <end position="496"/>
    </location>
</feature>
<dbReference type="InterPro" id="IPR000571">
    <property type="entry name" value="Znf_CCCH"/>
</dbReference>
<keyword evidence="6" id="KW-0175">Coiled coil</keyword>
<feature type="compositionally biased region" description="Low complexity" evidence="7">
    <location>
        <begin position="517"/>
        <end position="530"/>
    </location>
</feature>
<dbReference type="Gene3D" id="3.30.1370.210">
    <property type="match status" value="1"/>
</dbReference>
<proteinExistence type="predicted"/>
<feature type="compositionally biased region" description="Low complexity" evidence="7">
    <location>
        <begin position="359"/>
        <end position="383"/>
    </location>
</feature>
<dbReference type="GO" id="GO:0005634">
    <property type="term" value="C:nucleus"/>
    <property type="evidence" value="ECO:0007669"/>
    <property type="project" value="TreeGrafter"/>
</dbReference>
<evidence type="ECO:0000256" key="2">
    <source>
        <dbReference type="ARBA" id="ARBA00022737"/>
    </source>
</evidence>
<dbReference type="SUPFAM" id="SSF90229">
    <property type="entry name" value="CCCH zinc finger"/>
    <property type="match status" value="2"/>
</dbReference>
<keyword evidence="4 5" id="KW-0862">Zinc</keyword>
<feature type="compositionally biased region" description="Low complexity" evidence="7">
    <location>
        <begin position="24"/>
        <end position="49"/>
    </location>
</feature>
<dbReference type="GO" id="GO:0003723">
    <property type="term" value="F:RNA binding"/>
    <property type="evidence" value="ECO:0007669"/>
    <property type="project" value="InterPro"/>
</dbReference>
<feature type="compositionally biased region" description="Basic residues" evidence="7">
    <location>
        <begin position="111"/>
        <end position="123"/>
    </location>
</feature>
<feature type="zinc finger region" description="C3H1-type" evidence="5">
    <location>
        <begin position="442"/>
        <end position="469"/>
    </location>
</feature>
<dbReference type="OrthoDB" id="411372at2759"/>
<feature type="region of interest" description="Disordered" evidence="7">
    <location>
        <begin position="516"/>
        <end position="536"/>
    </location>
</feature>
<reference evidence="9" key="1">
    <citation type="journal article" date="2020" name="Fungal Divers.">
        <title>Resolving the Mortierellaceae phylogeny through synthesis of multi-gene phylogenetics and phylogenomics.</title>
        <authorList>
            <person name="Vandepol N."/>
            <person name="Liber J."/>
            <person name="Desiro A."/>
            <person name="Na H."/>
            <person name="Kennedy M."/>
            <person name="Barry K."/>
            <person name="Grigoriev I.V."/>
            <person name="Miller A.N."/>
            <person name="O'Donnell K."/>
            <person name="Stajich J.E."/>
            <person name="Bonito G."/>
        </authorList>
    </citation>
    <scope>NUCLEOTIDE SEQUENCE</scope>
    <source>
        <strain evidence="9">BC1065</strain>
    </source>
</reference>
<sequence length="612" mass="64586">MSGQKLSLEALMSASGKGLFVTPAAAPAASRESAATAAAVATTPPVAVSHHTSGHSAPPSRAPYNPIVGRDNDIAAAAAAIAGIGSQQQGHRGPWDHHNHQQGQQASQGNAKKKKKMRGKNKIKGASDESGGAGAGVGAETGAVGHGGQKVAGDHEQAFRQGGGGGGRSGGSGPGNVPAGAAGGSSGHSHGNHHHHQQHHQQHQHHNKKRKQWSKSQQEGDGEGSEQGSDFKRRRGGRRGNEPNRATLSRNEKLALTFYNRDDGQQMARNLDERPDLVGLGTSAGGDDDFDALLTNHMQKTTQEMQQQMEAEVKRLEQFQKEQERLLKANEAKMKREAQKLAAANAAAAAAAAAAATTNTENNTSATPTSPSSGSAAVTPVSTIPTSSQDSPASSTAKPQRKFIPRILCIYWARGRCTNENCTFKHDPSIPQRPASPPPAPKKIDAICKYEKTGSCTRGDACQFSHDLKSIPCYHYYLKGYCQNSTEDCRFSHENATEAQLEELREEWNQKKLMNAPQFQQQQQQQPSQPEMGATLAGLPQGSFGTGSTDTLMAPGLNYGTTAMATTTPFLSGQPEAPVPANYGSALALPPTFQQADALSYSPSADGGEPSL</sequence>
<feature type="domain" description="C3H1-type" evidence="8">
    <location>
        <begin position="403"/>
        <end position="429"/>
    </location>
</feature>
<protein>
    <recommendedName>
        <fullName evidence="8">C3H1-type domain-containing protein</fullName>
    </recommendedName>
</protein>
<organism evidence="9 10">
    <name type="scientific">Actinomortierella ambigua</name>
    <dbReference type="NCBI Taxonomy" id="1343610"/>
    <lineage>
        <taxon>Eukaryota</taxon>
        <taxon>Fungi</taxon>
        <taxon>Fungi incertae sedis</taxon>
        <taxon>Mucoromycota</taxon>
        <taxon>Mortierellomycotina</taxon>
        <taxon>Mortierellomycetes</taxon>
        <taxon>Mortierellales</taxon>
        <taxon>Mortierellaceae</taxon>
        <taxon>Actinomortierella</taxon>
    </lineage>
</organism>
<evidence type="ECO:0000313" key="10">
    <source>
        <dbReference type="Proteomes" id="UP000807716"/>
    </source>
</evidence>
<name>A0A9P6QAJ9_9FUNG</name>
<comment type="caution">
    <text evidence="9">The sequence shown here is derived from an EMBL/GenBank/DDBJ whole genome shotgun (WGS) entry which is preliminary data.</text>
</comment>
<dbReference type="Pfam" id="PF00642">
    <property type="entry name" value="zf-CCCH"/>
    <property type="match status" value="1"/>
</dbReference>
<keyword evidence="3 5" id="KW-0863">Zinc-finger</keyword>
<evidence type="ECO:0000256" key="3">
    <source>
        <dbReference type="ARBA" id="ARBA00022771"/>
    </source>
</evidence>
<keyword evidence="2" id="KW-0677">Repeat</keyword>
<keyword evidence="1 5" id="KW-0479">Metal-binding</keyword>
<accession>A0A9P6QAJ9</accession>
<dbReference type="InterPro" id="IPR045124">
    <property type="entry name" value="Su(sable)-like"/>
</dbReference>
<evidence type="ECO:0000256" key="6">
    <source>
        <dbReference type="SAM" id="Coils"/>
    </source>
</evidence>
<feature type="zinc finger region" description="C3H1-type" evidence="5">
    <location>
        <begin position="472"/>
        <end position="496"/>
    </location>
</feature>
<feature type="region of interest" description="Disordered" evidence="7">
    <location>
        <begin position="24"/>
        <end position="253"/>
    </location>
</feature>
<dbReference type="SMART" id="SM00356">
    <property type="entry name" value="ZnF_C3H1"/>
    <property type="match status" value="3"/>
</dbReference>
<feature type="compositionally biased region" description="Low complexity" evidence="7">
    <location>
        <begin position="74"/>
        <end position="90"/>
    </location>
</feature>
<feature type="compositionally biased region" description="Gly residues" evidence="7">
    <location>
        <begin position="161"/>
        <end position="174"/>
    </location>
</feature>
<evidence type="ECO:0000256" key="4">
    <source>
        <dbReference type="ARBA" id="ARBA00022833"/>
    </source>
</evidence>
<dbReference type="Pfam" id="PF14608">
    <property type="entry name" value="zf-CCCH_2"/>
    <property type="match status" value="1"/>
</dbReference>
<dbReference type="PANTHER" id="PTHR13119:SF12">
    <property type="entry name" value="PROTEIN SUPPRESSOR OF SABLE"/>
    <property type="match status" value="1"/>
</dbReference>
<feature type="compositionally biased region" description="Gly residues" evidence="7">
    <location>
        <begin position="131"/>
        <end position="150"/>
    </location>
</feature>
<dbReference type="EMBL" id="JAAAJB010000188">
    <property type="protein sequence ID" value="KAG0262415.1"/>
    <property type="molecule type" value="Genomic_DNA"/>
</dbReference>
<evidence type="ECO:0000256" key="1">
    <source>
        <dbReference type="ARBA" id="ARBA00022723"/>
    </source>
</evidence>
<dbReference type="PROSITE" id="PS50103">
    <property type="entry name" value="ZF_C3H1"/>
    <property type="match status" value="3"/>
</dbReference>
<evidence type="ECO:0000259" key="8">
    <source>
        <dbReference type="PROSITE" id="PS50103"/>
    </source>
</evidence>
<dbReference type="GO" id="GO:0008270">
    <property type="term" value="F:zinc ion binding"/>
    <property type="evidence" value="ECO:0007669"/>
    <property type="project" value="UniProtKB-KW"/>
</dbReference>
<feature type="compositionally biased region" description="Polar residues" evidence="7">
    <location>
        <begin position="101"/>
        <end position="110"/>
    </location>
</feature>
<evidence type="ECO:0000313" key="9">
    <source>
        <dbReference type="EMBL" id="KAG0262415.1"/>
    </source>
</evidence>
<feature type="region of interest" description="Disordered" evidence="7">
    <location>
        <begin position="359"/>
        <end position="399"/>
    </location>
</feature>
<gene>
    <name evidence="9" type="ORF">DFQ27_002341</name>
</gene>
<keyword evidence="10" id="KW-1185">Reference proteome</keyword>
<dbReference type="PANTHER" id="PTHR13119">
    <property type="entry name" value="ZINC FINGER CCCH DOMAIN-CONTAINING PROTEI"/>
    <property type="match status" value="1"/>
</dbReference>
<feature type="compositionally biased region" description="Polar residues" evidence="7">
    <location>
        <begin position="384"/>
        <end position="398"/>
    </location>
</feature>
<dbReference type="Proteomes" id="UP000807716">
    <property type="component" value="Unassembled WGS sequence"/>
</dbReference>
<feature type="domain" description="C3H1-type" evidence="8">
    <location>
        <begin position="442"/>
        <end position="469"/>
    </location>
</feature>
<feature type="compositionally biased region" description="Basic residues" evidence="7">
    <location>
        <begin position="190"/>
        <end position="213"/>
    </location>
</feature>
<feature type="zinc finger region" description="C3H1-type" evidence="5">
    <location>
        <begin position="403"/>
        <end position="429"/>
    </location>
</feature>
<feature type="coiled-coil region" evidence="6">
    <location>
        <begin position="302"/>
        <end position="347"/>
    </location>
</feature>